<protein>
    <submittedName>
        <fullName evidence="4">Microtubule-associated protein TORTIFOLIA1-like</fullName>
    </submittedName>
</protein>
<dbReference type="InterPro" id="IPR033337">
    <property type="entry name" value="TORTIFOLIA1/SINE1-2"/>
</dbReference>
<comment type="caution">
    <text evidence="4">The sequence shown here is derived from an EMBL/GenBank/DDBJ whole genome shotgun (WGS) entry which is preliminary data.</text>
</comment>
<evidence type="ECO:0000256" key="1">
    <source>
        <dbReference type="PROSITE-ProRule" id="PRU00103"/>
    </source>
</evidence>
<evidence type="ECO:0000259" key="3">
    <source>
        <dbReference type="Pfam" id="PF24714"/>
    </source>
</evidence>
<dbReference type="EMBL" id="JABWDY010015069">
    <property type="protein sequence ID" value="KAF5197135.1"/>
    <property type="molecule type" value="Genomic_DNA"/>
</dbReference>
<dbReference type="PANTHER" id="PTHR31355">
    <property type="entry name" value="MICROTUBULE-ASSOCIATED PROTEIN TORTIFOLIA1"/>
    <property type="match status" value="1"/>
</dbReference>
<feature type="compositionally biased region" description="Basic and acidic residues" evidence="2">
    <location>
        <begin position="372"/>
        <end position="382"/>
    </location>
</feature>
<feature type="compositionally biased region" description="Polar residues" evidence="2">
    <location>
        <begin position="643"/>
        <end position="669"/>
    </location>
</feature>
<dbReference type="Gene3D" id="1.25.10.10">
    <property type="entry name" value="Leucine-rich Repeat Variant"/>
    <property type="match status" value="1"/>
</dbReference>
<feature type="region of interest" description="Disordered" evidence="2">
    <location>
        <begin position="1"/>
        <end position="40"/>
    </location>
</feature>
<reference evidence="4 5" key="1">
    <citation type="submission" date="2020-06" db="EMBL/GenBank/DDBJ databases">
        <title>Transcriptomic and genomic resources for Thalictrum thalictroides and T. hernandezii: Facilitating candidate gene discovery in an emerging model plant lineage.</title>
        <authorList>
            <person name="Arias T."/>
            <person name="Riano-Pachon D.M."/>
            <person name="Di Stilio V.S."/>
        </authorList>
    </citation>
    <scope>NUCLEOTIDE SEQUENCE [LARGE SCALE GENOMIC DNA]</scope>
    <source>
        <strain evidence="5">cv. WT478/WT964</strain>
        <tissue evidence="4">Leaves</tissue>
    </source>
</reference>
<dbReference type="GO" id="GO:0005874">
    <property type="term" value="C:microtubule"/>
    <property type="evidence" value="ECO:0007669"/>
    <property type="project" value="InterPro"/>
</dbReference>
<feature type="compositionally biased region" description="Polar residues" evidence="2">
    <location>
        <begin position="1"/>
        <end position="17"/>
    </location>
</feature>
<feature type="repeat" description="HEAT" evidence="1">
    <location>
        <begin position="243"/>
        <end position="270"/>
    </location>
</feature>
<dbReference type="InterPro" id="IPR057600">
    <property type="entry name" value="TORTIFOLIA1/SINE1-2_N"/>
</dbReference>
<dbReference type="PANTHER" id="PTHR31355:SF8">
    <property type="entry name" value="TORTIFOLIA1-LIKE PROTEIN 3"/>
    <property type="match status" value="1"/>
</dbReference>
<dbReference type="InterPro" id="IPR011989">
    <property type="entry name" value="ARM-like"/>
</dbReference>
<dbReference type="SUPFAM" id="SSF48371">
    <property type="entry name" value="ARM repeat"/>
    <property type="match status" value="1"/>
</dbReference>
<proteinExistence type="predicted"/>
<dbReference type="OrthoDB" id="1904066at2759"/>
<feature type="region of interest" description="Disordered" evidence="2">
    <location>
        <begin position="632"/>
        <end position="679"/>
    </location>
</feature>
<accession>A0A7J6WL15</accession>
<evidence type="ECO:0000313" key="4">
    <source>
        <dbReference type="EMBL" id="KAF5197135.1"/>
    </source>
</evidence>
<keyword evidence="5" id="KW-1185">Reference proteome</keyword>
<dbReference type="Pfam" id="PF24714">
    <property type="entry name" value="TOR1L1_N"/>
    <property type="match status" value="1"/>
</dbReference>
<feature type="compositionally biased region" description="Polar residues" evidence="2">
    <location>
        <begin position="24"/>
        <end position="39"/>
    </location>
</feature>
<dbReference type="PROSITE" id="PS50077">
    <property type="entry name" value="HEAT_REPEAT"/>
    <property type="match status" value="1"/>
</dbReference>
<evidence type="ECO:0000256" key="2">
    <source>
        <dbReference type="SAM" id="MobiDB-lite"/>
    </source>
</evidence>
<organism evidence="4 5">
    <name type="scientific">Thalictrum thalictroides</name>
    <name type="common">Rue-anemone</name>
    <name type="synonym">Anemone thalictroides</name>
    <dbReference type="NCBI Taxonomy" id="46969"/>
    <lineage>
        <taxon>Eukaryota</taxon>
        <taxon>Viridiplantae</taxon>
        <taxon>Streptophyta</taxon>
        <taxon>Embryophyta</taxon>
        <taxon>Tracheophyta</taxon>
        <taxon>Spermatophyta</taxon>
        <taxon>Magnoliopsida</taxon>
        <taxon>Ranunculales</taxon>
        <taxon>Ranunculaceae</taxon>
        <taxon>Thalictroideae</taxon>
        <taxon>Thalictrum</taxon>
    </lineage>
</organism>
<feature type="domain" description="TORTIFOLIA1/SINE1-2 N-terminal" evidence="3">
    <location>
        <begin position="41"/>
        <end position="312"/>
    </location>
</feature>
<dbReference type="GO" id="GO:0008017">
    <property type="term" value="F:microtubule binding"/>
    <property type="evidence" value="ECO:0007669"/>
    <property type="project" value="InterPro"/>
</dbReference>
<dbReference type="InterPro" id="IPR016024">
    <property type="entry name" value="ARM-type_fold"/>
</dbReference>
<feature type="region of interest" description="Disordered" evidence="2">
    <location>
        <begin position="314"/>
        <end position="392"/>
    </location>
</feature>
<gene>
    <name evidence="4" type="ORF">FRX31_013280</name>
</gene>
<name>A0A7J6WL15_THATH</name>
<evidence type="ECO:0000313" key="5">
    <source>
        <dbReference type="Proteomes" id="UP000554482"/>
    </source>
</evidence>
<feature type="compositionally biased region" description="Polar residues" evidence="2">
    <location>
        <begin position="342"/>
        <end position="371"/>
    </location>
</feature>
<dbReference type="Proteomes" id="UP000554482">
    <property type="component" value="Unassembled WGS sequence"/>
</dbReference>
<feature type="compositionally biased region" description="Polar residues" evidence="2">
    <location>
        <begin position="322"/>
        <end position="332"/>
    </location>
</feature>
<dbReference type="AlphaFoldDB" id="A0A7J6WL15"/>
<dbReference type="InterPro" id="IPR021133">
    <property type="entry name" value="HEAT_type_2"/>
</dbReference>
<sequence length="679" mass="74890">MSEPYNNTTIPTTTQPHFSMGLSKRSTPSPIASQTGSSTRDLKQRVITNINKLSDRDTYAIAITELESIARNLSHDSFSLYLSCIYYTDPTQKSLVRKQCARLLGFLSEIHGDALSPFVSKMISNVIRRLRDSDSTVRSTLIESVSIMASQISKPPFSVFLKPLVEAISVEQDLNSQIGSSLCLASAIDASPDPDVAQLQRLVPKLMKLLKSDSFKAKPALLSLITSIVGTGAVSNQNLLGSLVPVLVEFLSSEDWAARKAAAEALERLAIVDRDLVSEFKSSCLSIFESRRFDKVKAVRETMSQMLEAWKDVPDVSDEVSRPSQSKSSLKGNVSDACFQHGSKNSVTPQSRKFKSPTSRLAPNDRSSATNIRERSPRKISESKSTPALFRKLDRKKPTNWKVDISGPHTLPTSQTRDLRDLECGEDGDDRCHKLETRRALFNRNGDDKVHKYAGKSGSRVVPIQMEECLESTVVASNNTEDLNGNHQNGEDLSLIKRQLIQIENQQSSLLDLLQRFMGSSQNGMQSLETRVHGLEVTLDEICYDLAVSTGRISNPESSGYTCCKIPGTEFLSSKFWRKTDGRYSTSRFSSSIRTPLRVSMRNMADRDGNTESFQMESRMFRLQGGGELVVNPLADISGGPAESSQSRLNRLPVTSGQNSERGQGSNRTADLVLPSVGA</sequence>
<dbReference type="FunFam" id="1.25.10.10:FF:000549">
    <property type="entry name" value="ARM repeat superfamily protein"/>
    <property type="match status" value="1"/>
</dbReference>